<dbReference type="VEuPathDB" id="FungiDB:H257_07392"/>
<evidence type="ECO:0000256" key="1">
    <source>
        <dbReference type="ARBA" id="ARBA00001936"/>
    </source>
</evidence>
<dbReference type="InterPro" id="IPR018247">
    <property type="entry name" value="EF_Hand_1_Ca_BS"/>
</dbReference>
<feature type="domain" description="EF-hand" evidence="10">
    <location>
        <begin position="816"/>
        <end position="851"/>
    </location>
</feature>
<evidence type="ECO:0000256" key="6">
    <source>
        <dbReference type="ARBA" id="ARBA00022837"/>
    </source>
</evidence>
<dbReference type="SMART" id="SM00054">
    <property type="entry name" value="EFh"/>
    <property type="match status" value="6"/>
</dbReference>
<evidence type="ECO:0000259" key="10">
    <source>
        <dbReference type="PROSITE" id="PS50222"/>
    </source>
</evidence>
<dbReference type="Pfam" id="PF00149">
    <property type="entry name" value="Metallophos"/>
    <property type="match status" value="1"/>
</dbReference>
<evidence type="ECO:0000256" key="4">
    <source>
        <dbReference type="ARBA" id="ARBA00022737"/>
    </source>
</evidence>
<comment type="catalytic activity">
    <reaction evidence="8">
        <text>O-phospho-L-threonyl-[protein] + H2O = L-threonyl-[protein] + phosphate</text>
        <dbReference type="Rhea" id="RHEA:47004"/>
        <dbReference type="Rhea" id="RHEA-COMP:11060"/>
        <dbReference type="Rhea" id="RHEA-COMP:11605"/>
        <dbReference type="ChEBI" id="CHEBI:15377"/>
        <dbReference type="ChEBI" id="CHEBI:30013"/>
        <dbReference type="ChEBI" id="CHEBI:43474"/>
        <dbReference type="ChEBI" id="CHEBI:61977"/>
        <dbReference type="EC" id="3.1.3.16"/>
    </reaction>
</comment>
<dbReference type="PROSITE" id="PS00125">
    <property type="entry name" value="SER_THR_PHOSPHATASE"/>
    <property type="match status" value="1"/>
</dbReference>
<gene>
    <name evidence="12" type="ORF">H257_07392</name>
</gene>
<feature type="domain" description="EF-hand" evidence="10">
    <location>
        <begin position="953"/>
        <end position="988"/>
    </location>
</feature>
<dbReference type="CDD" id="cd00051">
    <property type="entry name" value="EFh"/>
    <property type="match status" value="3"/>
</dbReference>
<evidence type="ECO:0000256" key="7">
    <source>
        <dbReference type="ARBA" id="ARBA00023211"/>
    </source>
</evidence>
<dbReference type="PROSITE" id="PS50245">
    <property type="entry name" value="CAP_GLY_2"/>
    <property type="match status" value="1"/>
</dbReference>
<dbReference type="GO" id="GO:0005509">
    <property type="term" value="F:calcium ion binding"/>
    <property type="evidence" value="ECO:0007669"/>
    <property type="project" value="InterPro"/>
</dbReference>
<dbReference type="GO" id="GO:0004722">
    <property type="term" value="F:protein serine/threonine phosphatase activity"/>
    <property type="evidence" value="ECO:0007669"/>
    <property type="project" value="UniProtKB-EC"/>
</dbReference>
<evidence type="ECO:0000313" key="12">
    <source>
        <dbReference type="EMBL" id="ETV79362.1"/>
    </source>
</evidence>
<reference evidence="12" key="1">
    <citation type="submission" date="2013-12" db="EMBL/GenBank/DDBJ databases">
        <title>The Genome Sequence of Aphanomyces astaci APO3.</title>
        <authorList>
            <consortium name="The Broad Institute Genomics Platform"/>
            <person name="Russ C."/>
            <person name="Tyler B."/>
            <person name="van West P."/>
            <person name="Dieguez-Uribeondo J."/>
            <person name="Young S.K."/>
            <person name="Zeng Q."/>
            <person name="Gargeya S."/>
            <person name="Fitzgerald M."/>
            <person name="Abouelleil A."/>
            <person name="Alvarado L."/>
            <person name="Chapman S.B."/>
            <person name="Gainer-Dewar J."/>
            <person name="Goldberg J."/>
            <person name="Griggs A."/>
            <person name="Gujja S."/>
            <person name="Hansen M."/>
            <person name="Howarth C."/>
            <person name="Imamovic A."/>
            <person name="Ireland A."/>
            <person name="Larimer J."/>
            <person name="McCowan C."/>
            <person name="Murphy C."/>
            <person name="Pearson M."/>
            <person name="Poon T.W."/>
            <person name="Priest M."/>
            <person name="Roberts A."/>
            <person name="Saif S."/>
            <person name="Shea T."/>
            <person name="Sykes S."/>
            <person name="Wortman J."/>
            <person name="Nusbaum C."/>
            <person name="Birren B."/>
        </authorList>
    </citation>
    <scope>NUCLEOTIDE SEQUENCE [LARGE SCALE GENOMIC DNA]</scope>
    <source>
        <strain evidence="12">APO3</strain>
    </source>
</reference>
<evidence type="ECO:0000256" key="9">
    <source>
        <dbReference type="SAM" id="MobiDB-lite"/>
    </source>
</evidence>
<dbReference type="Pfam" id="PF13499">
    <property type="entry name" value="EF-hand_7"/>
    <property type="match status" value="3"/>
</dbReference>
<comment type="cofactor">
    <cofactor evidence="1">
        <name>Mn(2+)</name>
        <dbReference type="ChEBI" id="CHEBI:29035"/>
    </cofactor>
</comment>
<dbReference type="Pfam" id="PF08321">
    <property type="entry name" value="PPP5"/>
    <property type="match status" value="1"/>
</dbReference>
<dbReference type="EMBL" id="KI913128">
    <property type="protein sequence ID" value="ETV79362.1"/>
    <property type="molecule type" value="Genomic_DNA"/>
</dbReference>
<keyword evidence="6" id="KW-0106">Calcium</keyword>
<dbReference type="PROSITE" id="PS50222">
    <property type="entry name" value="EF_HAND_2"/>
    <property type="match status" value="6"/>
</dbReference>
<dbReference type="InterPro" id="IPR029052">
    <property type="entry name" value="Metallo-depent_PP-like"/>
</dbReference>
<dbReference type="SUPFAM" id="SSF74924">
    <property type="entry name" value="Cap-Gly domain"/>
    <property type="match status" value="1"/>
</dbReference>
<dbReference type="InterPro" id="IPR002048">
    <property type="entry name" value="EF_hand_dom"/>
</dbReference>
<evidence type="ECO:0000256" key="8">
    <source>
        <dbReference type="RuleBase" id="RU004273"/>
    </source>
</evidence>
<sequence length="989" mass="110852">MLKRKRDDDTENEIMHVNGRHHAMGINDRPSAVVEVAVGVSVLVFGKHAAVVRYMTNSAEPPLVGVEFLRPVGNCDGMWNSKRFFQCKLNRGMFVRKDQVEPFSTRDAAACTLQAMWRRRKQTLAFKTLVLTQTWNTLDNHQEQLNLKRAEQTKSACDALSILAKELVLSKPPLPRTLSELPTTYDGPELHWPLTLPNVLSMMEHFKLGHVMHATYVMEVLAQATPLFKASPTLQHVDVGPTDRLTIIGDLHGQLQDLYCILLTNGLPSGTNKYLFNGDFVDRGHFGAEVVLVLLCFKLLYPNGVFLNRGNHESRNQNSWMGFEEEILRKYNTTPTTATTNQAVTVLAGFQDMFDTLPLCALVLNRIFIVHGGLFSARHVTLDQLNHVDRFREPPLHSKLDQDRLFEEMLWSDPRTIHGQQASVRGAGVEFGEDVTNEFCSVNKVALVIRSHECVPEGYAVLHGGRLITLFSASKYCGTQMNKGAFCSLKADCRPEIQQFIAPPLHTYSRVKPMFPQYNSVGGDLHLAHEVVNEADMSADTTMHASLEEDSLRMIAERICEHKSDLFRYFTQHEHAARNGRVSRVVWADALKAELKLDLPFLLYQSKLVDVEADNTINYSKFLSRYRIENPAMDSTGWQANMIATICKKLYRAMGAGSIQHAFQIFDTDASGSIEYDEFAHTLKQLDTGLSDKQIYELMRTADTNDDGRLDFKEFVSRFEVIFKHVRAPNRLASSPPTSPLASSCAAADMMSPSKLRRRKSSMDADMPGIVPSSSSSTSSTTSRPMSPLPPQMYNQHPLDKDTMVALLDIGKAVLSLDQSLDAVFQSFDTNGDGVLQRDEFEAALTSLGIAMPAALLHKVVAAIDLDGGNTIDYKEFLAAFSVADMRTDRRGVGDEMTWQDTILQQVAGLFYQHRIHIRMCFRLFDQDNSGCIDRDQFRTGIAEFNTILDSPLSADQIDALLVHLDKNGDGVISYKEFLEGFQVVSMES</sequence>
<dbReference type="RefSeq" id="XP_009831203.1">
    <property type="nucleotide sequence ID" value="XM_009832901.1"/>
</dbReference>
<dbReference type="AlphaFoldDB" id="W4GI65"/>
<name>W4GI65_APHAT</name>
<dbReference type="SMART" id="SM01052">
    <property type="entry name" value="CAP_GLY"/>
    <property type="match status" value="1"/>
</dbReference>
<dbReference type="STRING" id="112090.W4GI65"/>
<protein>
    <recommendedName>
        <fullName evidence="8">Serine/threonine-protein phosphatase</fullName>
        <ecNumber evidence="8">3.1.3.16</ecNumber>
    </recommendedName>
</protein>
<feature type="compositionally biased region" description="Low complexity" evidence="9">
    <location>
        <begin position="773"/>
        <end position="783"/>
    </location>
</feature>
<dbReference type="SUPFAM" id="SSF47473">
    <property type="entry name" value="EF-hand"/>
    <property type="match status" value="2"/>
</dbReference>
<proteinExistence type="inferred from homology"/>
<dbReference type="InterPro" id="IPR011992">
    <property type="entry name" value="EF-hand-dom_pair"/>
</dbReference>
<dbReference type="PANTHER" id="PTHR45668">
    <property type="entry name" value="SERINE/THREONINE-PROTEIN PHOSPHATASE 5-RELATED"/>
    <property type="match status" value="1"/>
</dbReference>
<dbReference type="SUPFAM" id="SSF56300">
    <property type="entry name" value="Metallo-dependent phosphatases"/>
    <property type="match status" value="1"/>
</dbReference>
<comment type="similarity">
    <text evidence="2 8">Belongs to the PPP phosphatase family.</text>
</comment>
<dbReference type="Pfam" id="PF01302">
    <property type="entry name" value="CAP_GLY"/>
    <property type="match status" value="1"/>
</dbReference>
<dbReference type="GeneID" id="20809388"/>
<dbReference type="InterPro" id="IPR000938">
    <property type="entry name" value="CAP-Gly_domain"/>
</dbReference>
<feature type="domain" description="EF-hand" evidence="10">
    <location>
        <begin position="852"/>
        <end position="887"/>
    </location>
</feature>
<dbReference type="InterPro" id="IPR036859">
    <property type="entry name" value="CAP-Gly_dom_sf"/>
</dbReference>
<dbReference type="InterPro" id="IPR004843">
    <property type="entry name" value="Calcineurin-like_PHP"/>
</dbReference>
<dbReference type="OrthoDB" id="445564at2759"/>
<keyword evidence="5 8" id="KW-0378">Hydrolase</keyword>
<evidence type="ECO:0000256" key="3">
    <source>
        <dbReference type="ARBA" id="ARBA00022723"/>
    </source>
</evidence>
<dbReference type="EC" id="3.1.3.16" evidence="8"/>
<keyword evidence="3" id="KW-0479">Metal-binding</keyword>
<feature type="domain" description="CAP-Gly" evidence="11">
    <location>
        <begin position="64"/>
        <end position="96"/>
    </location>
</feature>
<dbReference type="PRINTS" id="PR00114">
    <property type="entry name" value="STPHPHTASE"/>
</dbReference>
<dbReference type="InterPro" id="IPR051134">
    <property type="entry name" value="PPP_phosphatase"/>
</dbReference>
<feature type="domain" description="EF-hand" evidence="10">
    <location>
        <begin position="654"/>
        <end position="689"/>
    </location>
</feature>
<feature type="domain" description="EF-hand" evidence="10">
    <location>
        <begin position="690"/>
        <end position="725"/>
    </location>
</feature>
<evidence type="ECO:0000256" key="5">
    <source>
        <dbReference type="ARBA" id="ARBA00022801"/>
    </source>
</evidence>
<dbReference type="Gene3D" id="3.60.21.10">
    <property type="match status" value="1"/>
</dbReference>
<dbReference type="InterPro" id="IPR013235">
    <property type="entry name" value="PPP_dom"/>
</dbReference>
<dbReference type="Gene3D" id="2.30.30.190">
    <property type="entry name" value="CAP Gly-rich-like domain"/>
    <property type="match status" value="1"/>
</dbReference>
<dbReference type="PROSITE" id="PS00018">
    <property type="entry name" value="EF_HAND_1"/>
    <property type="match status" value="5"/>
</dbReference>
<dbReference type="Gene3D" id="1.10.238.10">
    <property type="entry name" value="EF-hand"/>
    <property type="match status" value="3"/>
</dbReference>
<evidence type="ECO:0000259" key="11">
    <source>
        <dbReference type="PROSITE" id="PS50245"/>
    </source>
</evidence>
<dbReference type="PANTHER" id="PTHR45668:SF5">
    <property type="entry name" value="SERINE_THREONINE-PROTEIN PHOSPHATASE 5"/>
    <property type="match status" value="1"/>
</dbReference>
<keyword evidence="4" id="KW-0677">Repeat</keyword>
<accession>W4GI65</accession>
<feature type="domain" description="EF-hand" evidence="10">
    <location>
        <begin position="913"/>
        <end position="948"/>
    </location>
</feature>
<evidence type="ECO:0000256" key="2">
    <source>
        <dbReference type="ARBA" id="ARBA00008294"/>
    </source>
</evidence>
<organism evidence="12">
    <name type="scientific">Aphanomyces astaci</name>
    <name type="common">Crayfish plague agent</name>
    <dbReference type="NCBI Taxonomy" id="112090"/>
    <lineage>
        <taxon>Eukaryota</taxon>
        <taxon>Sar</taxon>
        <taxon>Stramenopiles</taxon>
        <taxon>Oomycota</taxon>
        <taxon>Saprolegniomycetes</taxon>
        <taxon>Saprolegniales</taxon>
        <taxon>Verrucalvaceae</taxon>
        <taxon>Aphanomyces</taxon>
    </lineage>
</organism>
<dbReference type="InterPro" id="IPR006186">
    <property type="entry name" value="Ser/Thr-sp_prot-phosphatase"/>
</dbReference>
<feature type="region of interest" description="Disordered" evidence="9">
    <location>
        <begin position="753"/>
        <end position="796"/>
    </location>
</feature>
<dbReference type="SMART" id="SM00156">
    <property type="entry name" value="PP2Ac"/>
    <property type="match status" value="1"/>
</dbReference>
<keyword evidence="7" id="KW-0464">Manganese</keyword>